<comment type="similarity">
    <text evidence="1 6">Belongs to the glycosyl hydrolase 35 family.</text>
</comment>
<dbReference type="InterPro" id="IPR008979">
    <property type="entry name" value="Galactose-bd-like_sf"/>
</dbReference>
<evidence type="ECO:0000256" key="4">
    <source>
        <dbReference type="PIRSR" id="PIRSR006336-1"/>
    </source>
</evidence>
<dbReference type="Gene3D" id="2.60.120.260">
    <property type="entry name" value="Galactose-binding domain-like"/>
    <property type="match status" value="2"/>
</dbReference>
<keyword evidence="12" id="KW-1185">Reference proteome</keyword>
<keyword evidence="7" id="KW-0732">Signal</keyword>
<dbReference type="InterPro" id="IPR048912">
    <property type="entry name" value="BetaGal1-like_ABD1"/>
</dbReference>
<evidence type="ECO:0000259" key="10">
    <source>
        <dbReference type="Pfam" id="PF21467"/>
    </source>
</evidence>
<feature type="domain" description="Beta-galactosidase 1-like first all-beta" evidence="9">
    <location>
        <begin position="411"/>
        <end position="531"/>
    </location>
</feature>
<evidence type="ECO:0000256" key="1">
    <source>
        <dbReference type="ARBA" id="ARBA00009809"/>
    </source>
</evidence>
<dbReference type="AlphaFoldDB" id="W3WK50"/>
<feature type="domain" description="Glycoside hydrolase 35 catalytic" evidence="8">
    <location>
        <begin position="43"/>
        <end position="366"/>
    </location>
</feature>
<dbReference type="Proteomes" id="UP000030651">
    <property type="component" value="Unassembled WGS sequence"/>
</dbReference>
<evidence type="ECO:0000259" key="9">
    <source>
        <dbReference type="Pfam" id="PF21317"/>
    </source>
</evidence>
<dbReference type="InterPro" id="IPR031330">
    <property type="entry name" value="Gly_Hdrlase_35_cat"/>
</dbReference>
<feature type="signal peptide" evidence="7">
    <location>
        <begin position="1"/>
        <end position="19"/>
    </location>
</feature>
<feature type="active site" description="Proton donor" evidence="4">
    <location>
        <position position="194"/>
    </location>
</feature>
<evidence type="ECO:0000256" key="7">
    <source>
        <dbReference type="SAM" id="SignalP"/>
    </source>
</evidence>
<dbReference type="PRINTS" id="PR00742">
    <property type="entry name" value="GLHYDRLASE35"/>
</dbReference>
<dbReference type="Pfam" id="PF21317">
    <property type="entry name" value="BetaGal_ABD_1"/>
    <property type="match status" value="1"/>
</dbReference>
<dbReference type="HOGENOM" id="CLU_007853_7_2_1"/>
<dbReference type="Pfam" id="PF01301">
    <property type="entry name" value="Glyco_hydro_35"/>
    <property type="match status" value="1"/>
</dbReference>
<dbReference type="EC" id="3.2.1.23" evidence="5"/>
<organism evidence="11 12">
    <name type="scientific">Pestalotiopsis fici (strain W106-1 / CGMCC3.15140)</name>
    <dbReference type="NCBI Taxonomy" id="1229662"/>
    <lineage>
        <taxon>Eukaryota</taxon>
        <taxon>Fungi</taxon>
        <taxon>Dikarya</taxon>
        <taxon>Ascomycota</taxon>
        <taxon>Pezizomycotina</taxon>
        <taxon>Sordariomycetes</taxon>
        <taxon>Xylariomycetidae</taxon>
        <taxon>Amphisphaeriales</taxon>
        <taxon>Sporocadaceae</taxon>
        <taxon>Pestalotiopsis</taxon>
    </lineage>
</organism>
<evidence type="ECO:0000259" key="8">
    <source>
        <dbReference type="Pfam" id="PF01301"/>
    </source>
</evidence>
<protein>
    <recommendedName>
        <fullName evidence="5">Beta-galactosidase</fullName>
        <ecNumber evidence="5">3.2.1.23</ecNumber>
    </recommendedName>
</protein>
<evidence type="ECO:0000256" key="2">
    <source>
        <dbReference type="ARBA" id="ARBA00022801"/>
    </source>
</evidence>
<dbReference type="STRING" id="1229662.W3WK50"/>
<comment type="catalytic activity">
    <reaction evidence="5">
        <text>Hydrolysis of terminal non-reducing beta-D-galactose residues in beta-D-galactosides.</text>
        <dbReference type="EC" id="3.2.1.23"/>
    </reaction>
</comment>
<keyword evidence="3 5" id="KW-0326">Glycosidase</keyword>
<dbReference type="InterPro" id="IPR019801">
    <property type="entry name" value="Glyco_hydro_35_CS"/>
</dbReference>
<evidence type="ECO:0000256" key="3">
    <source>
        <dbReference type="ARBA" id="ARBA00023295"/>
    </source>
</evidence>
<dbReference type="SUPFAM" id="SSF51445">
    <property type="entry name" value="(Trans)glycosidases"/>
    <property type="match status" value="1"/>
</dbReference>
<gene>
    <name evidence="11" type="ORF">PFICI_14025</name>
</gene>
<dbReference type="PIRSF" id="PIRSF006336">
    <property type="entry name" value="B-gal"/>
    <property type="match status" value="1"/>
</dbReference>
<feature type="active site" description="Nucleophile" evidence="4">
    <location>
        <position position="270"/>
    </location>
</feature>
<proteinExistence type="inferred from homology"/>
<dbReference type="PANTHER" id="PTHR23421">
    <property type="entry name" value="BETA-GALACTOSIDASE RELATED"/>
    <property type="match status" value="1"/>
</dbReference>
<feature type="chain" id="PRO_5004833488" description="Beta-galactosidase" evidence="7">
    <location>
        <begin position="20"/>
        <end position="701"/>
    </location>
</feature>
<dbReference type="GO" id="GO:0004565">
    <property type="term" value="F:beta-galactosidase activity"/>
    <property type="evidence" value="ECO:0007669"/>
    <property type="project" value="UniProtKB-EC"/>
</dbReference>
<dbReference type="InterPro" id="IPR026283">
    <property type="entry name" value="B-gal_1-like"/>
</dbReference>
<evidence type="ECO:0000256" key="6">
    <source>
        <dbReference type="RuleBase" id="RU003679"/>
    </source>
</evidence>
<evidence type="ECO:0000256" key="5">
    <source>
        <dbReference type="RuleBase" id="RU000675"/>
    </source>
</evidence>
<dbReference type="OrthoDB" id="1657402at2759"/>
<dbReference type="PROSITE" id="PS01182">
    <property type="entry name" value="GLYCOSYL_HYDROL_F35"/>
    <property type="match status" value="1"/>
</dbReference>
<dbReference type="GeneID" id="19279038"/>
<reference evidence="12" key="1">
    <citation type="journal article" date="2015" name="BMC Genomics">
        <title>Genomic and transcriptomic analysis of the endophytic fungus Pestalotiopsis fici reveals its lifestyle and high potential for synthesis of natural products.</title>
        <authorList>
            <person name="Wang X."/>
            <person name="Zhang X."/>
            <person name="Liu L."/>
            <person name="Xiang M."/>
            <person name="Wang W."/>
            <person name="Sun X."/>
            <person name="Che Y."/>
            <person name="Guo L."/>
            <person name="Liu G."/>
            <person name="Guo L."/>
            <person name="Wang C."/>
            <person name="Yin W.B."/>
            <person name="Stadler M."/>
            <person name="Zhang X."/>
            <person name="Liu X."/>
        </authorList>
    </citation>
    <scope>NUCLEOTIDE SEQUENCE [LARGE SCALE GENOMIC DNA]</scope>
    <source>
        <strain evidence="12">W106-1 / CGMCC3.15140</strain>
    </source>
</reference>
<dbReference type="EMBL" id="KI912120">
    <property type="protein sequence ID" value="ETS74159.1"/>
    <property type="molecule type" value="Genomic_DNA"/>
</dbReference>
<dbReference type="InterPro" id="IPR001944">
    <property type="entry name" value="Glycoside_Hdrlase_35"/>
</dbReference>
<name>W3WK50_PESFW</name>
<sequence length="701" mass="76731">MVNFQASLALMAGIAAGWAQQVVSETITTVSKTPAAFSYNNDTFLLHGEPFTIIGGQMDPQRIPYQYWRDRLSKARAMGLNTIFSYIFWNNLEPQSGNWTSDDPQNDIAEYFRIAQEEGLWVVLRPGPYICGEHEWGGFPAWLNEISGMVVRTNNTPFLEETKKYIVNLATTSGFADLQVSRGGPILMVQVENEYGSFGENHNYTAALRDILRESFEVPLYTNDGGVDWTLEGGQVPTVLAEIDGGSWALPARDLYITDPTELGPLLDGEYYTWAPDQWGSYNSHNTTEGHDDYDASIVSDIAYHLGNYSASISFYMVHGGTNFGFQNGAMWQNRTTVFTSSYDYGSPIDETGRTRALYFKMREAILPFTANGSVPEPPENLPLSSIPQFTLCQSSSLFAVRGEKTTAASPLTMEALGQSYGFTLYEYKHTANASVEGQLQAGDRPRDRILVYKNEAILGVIDSQYQHPLNVSVSLEPGDTLQLLVENLGRVDYYSRGNPYANHLQDQSKGIKGDVSLGEEVLEGWDMYALQLDTLPPLENCGGATSAPASSSSAAAATALGPGEGAAKRAGAAQTAAAATTTTTDSPFFYRGTFVGPAIANDSTMTLDTFITLPNGVKGNLWVNGFHLGRYWLVGPQQSLYLPGAVVRPEEANEVVVLELEPWQMKQQTNETTVAAGMVAYGTSERVWGNQLDPDCLACV</sequence>
<evidence type="ECO:0000313" key="12">
    <source>
        <dbReference type="Proteomes" id="UP000030651"/>
    </source>
</evidence>
<accession>W3WK50</accession>
<dbReference type="KEGG" id="pfy:PFICI_14025"/>
<dbReference type="GO" id="GO:0005975">
    <property type="term" value="P:carbohydrate metabolic process"/>
    <property type="evidence" value="ECO:0007669"/>
    <property type="project" value="InterPro"/>
</dbReference>
<dbReference type="Gene3D" id="3.20.20.80">
    <property type="entry name" value="Glycosidases"/>
    <property type="match status" value="1"/>
</dbReference>
<dbReference type="eggNOG" id="KOG0496">
    <property type="taxonomic scope" value="Eukaryota"/>
</dbReference>
<evidence type="ECO:0000313" key="11">
    <source>
        <dbReference type="EMBL" id="ETS74159.1"/>
    </source>
</evidence>
<dbReference type="InterPro" id="IPR017853">
    <property type="entry name" value="GH"/>
</dbReference>
<dbReference type="InParanoid" id="W3WK50"/>
<dbReference type="RefSeq" id="XP_007840797.1">
    <property type="nucleotide sequence ID" value="XM_007842606.1"/>
</dbReference>
<dbReference type="OMA" id="FWNIHEQ"/>
<feature type="domain" description="Beta-galactosidase galactose-binding" evidence="10">
    <location>
        <begin position="588"/>
        <end position="651"/>
    </location>
</feature>
<dbReference type="InterPro" id="IPR048913">
    <property type="entry name" value="BetaGal_gal-bd"/>
</dbReference>
<dbReference type="SUPFAM" id="SSF49785">
    <property type="entry name" value="Galactose-binding domain-like"/>
    <property type="match status" value="1"/>
</dbReference>
<dbReference type="Pfam" id="PF21467">
    <property type="entry name" value="BetaGal_gal-bd"/>
    <property type="match status" value="1"/>
</dbReference>
<keyword evidence="2 5" id="KW-0378">Hydrolase</keyword>